<gene>
    <name evidence="1" type="ORF">J2Z18_001892</name>
</gene>
<accession>A0ABS4F957</accession>
<dbReference type="Proteomes" id="UP000706926">
    <property type="component" value="Unassembled WGS sequence"/>
</dbReference>
<dbReference type="EMBL" id="JAGGKI010000004">
    <property type="protein sequence ID" value="MBP1892790.1"/>
    <property type="molecule type" value="Genomic_DNA"/>
</dbReference>
<evidence type="ECO:0000313" key="2">
    <source>
        <dbReference type="Proteomes" id="UP000706926"/>
    </source>
</evidence>
<dbReference type="GeneID" id="95403912"/>
<protein>
    <recommendedName>
        <fullName evidence="3">Peptidase</fullName>
    </recommendedName>
</protein>
<sequence length="204" mass="23709">METQPYRYEAIFSLGHNCQVAAQLKRNGLRRQAGPWDWFNFASTADFCGMIRRRLEGFMQLEHLEIYGKSVNTYYVRDRQSTCLSFHDFKNTPDQPPLHDYAEFRERLDRRIARFNDCLASGQSVLLVRIIQHQQDAEAIYASIHETYANPHISMLFILHGEDSDIVELPSFAEDARLVRIPKGRTWEGDTEAWAAILSKIRLA</sequence>
<keyword evidence="2" id="KW-1185">Reference proteome</keyword>
<dbReference type="InterPro" id="IPR014903">
    <property type="entry name" value="DUF1796"/>
</dbReference>
<dbReference type="Pfam" id="PF08795">
    <property type="entry name" value="DUF1796"/>
    <property type="match status" value="1"/>
</dbReference>
<name>A0ABS4F957_9BACL</name>
<evidence type="ECO:0000313" key="1">
    <source>
        <dbReference type="EMBL" id="MBP1892790.1"/>
    </source>
</evidence>
<comment type="caution">
    <text evidence="1">The sequence shown here is derived from an EMBL/GenBank/DDBJ whole genome shotgun (WGS) entry which is preliminary data.</text>
</comment>
<organism evidence="1 2">
    <name type="scientific">Paenibacillus lactis</name>
    <dbReference type="NCBI Taxonomy" id="228574"/>
    <lineage>
        <taxon>Bacteria</taxon>
        <taxon>Bacillati</taxon>
        <taxon>Bacillota</taxon>
        <taxon>Bacilli</taxon>
        <taxon>Bacillales</taxon>
        <taxon>Paenibacillaceae</taxon>
        <taxon>Paenibacillus</taxon>
    </lineage>
</organism>
<dbReference type="RefSeq" id="WP_007129926.1">
    <property type="nucleotide sequence ID" value="NZ_CP139098.1"/>
</dbReference>
<reference evidence="1 2" key="1">
    <citation type="submission" date="2021-03" db="EMBL/GenBank/DDBJ databases">
        <title>Genomic Encyclopedia of Type Strains, Phase IV (KMG-IV): sequencing the most valuable type-strain genomes for metagenomic binning, comparative biology and taxonomic classification.</title>
        <authorList>
            <person name="Goeker M."/>
        </authorList>
    </citation>
    <scope>NUCLEOTIDE SEQUENCE [LARGE SCALE GENOMIC DNA]</scope>
    <source>
        <strain evidence="1 2">DSM 15596</strain>
    </source>
</reference>
<evidence type="ECO:0008006" key="3">
    <source>
        <dbReference type="Google" id="ProtNLM"/>
    </source>
</evidence>
<proteinExistence type="predicted"/>